<name>A0A9R1WL44_LACSA</name>
<proteinExistence type="predicted"/>
<comment type="caution">
    <text evidence="2">The sequence shown here is derived from an EMBL/GenBank/DDBJ whole genome shotgun (WGS) entry which is preliminary data.</text>
</comment>
<evidence type="ECO:0000256" key="1">
    <source>
        <dbReference type="SAM" id="SignalP"/>
    </source>
</evidence>
<keyword evidence="3" id="KW-1185">Reference proteome</keyword>
<dbReference type="EMBL" id="NBSK02000001">
    <property type="protein sequence ID" value="KAJ0225678.1"/>
    <property type="molecule type" value="Genomic_DNA"/>
</dbReference>
<accession>A0A9R1WL44</accession>
<protein>
    <recommendedName>
        <fullName evidence="4">Sushi domain-containing protein</fullName>
    </recommendedName>
</protein>
<keyword evidence="1" id="KW-0732">Signal</keyword>
<reference evidence="2 3" key="1">
    <citation type="journal article" date="2017" name="Nat. Commun.">
        <title>Genome assembly with in vitro proximity ligation data and whole-genome triplication in lettuce.</title>
        <authorList>
            <person name="Reyes-Chin-Wo S."/>
            <person name="Wang Z."/>
            <person name="Yang X."/>
            <person name="Kozik A."/>
            <person name="Arikit S."/>
            <person name="Song C."/>
            <person name="Xia L."/>
            <person name="Froenicke L."/>
            <person name="Lavelle D.O."/>
            <person name="Truco M.J."/>
            <person name="Xia R."/>
            <person name="Zhu S."/>
            <person name="Xu C."/>
            <person name="Xu H."/>
            <person name="Xu X."/>
            <person name="Cox K."/>
            <person name="Korf I."/>
            <person name="Meyers B.C."/>
            <person name="Michelmore R.W."/>
        </authorList>
    </citation>
    <scope>NUCLEOTIDE SEQUENCE [LARGE SCALE GENOMIC DNA]</scope>
    <source>
        <strain evidence="3">cv. Salinas</strain>
        <tissue evidence="2">Seedlings</tissue>
    </source>
</reference>
<gene>
    <name evidence="2" type="ORF">LSAT_V11C100039770</name>
</gene>
<evidence type="ECO:0000313" key="2">
    <source>
        <dbReference type="EMBL" id="KAJ0225678.1"/>
    </source>
</evidence>
<feature type="signal peptide" evidence="1">
    <location>
        <begin position="1"/>
        <end position="19"/>
    </location>
</feature>
<dbReference type="AlphaFoldDB" id="A0A9R1WL44"/>
<sequence>MKTRGVLGFLVLLMEQFHAINTNKLDPRESIVHWKFVRSSRIRSVPVRCSSHFNGFLGLSEAALPYPFKDLSSLQCEREYHIGCLRAHQIRTNNRLWSPNALPICKVVGSPQIYPRTNQKKELAASDKLTHQKQPNEVRHYKGKVYFTSPITS</sequence>
<feature type="chain" id="PRO_5040289287" description="Sushi domain-containing protein" evidence="1">
    <location>
        <begin position="20"/>
        <end position="153"/>
    </location>
</feature>
<evidence type="ECO:0008006" key="4">
    <source>
        <dbReference type="Google" id="ProtNLM"/>
    </source>
</evidence>
<dbReference type="Proteomes" id="UP000235145">
    <property type="component" value="Unassembled WGS sequence"/>
</dbReference>
<evidence type="ECO:0000313" key="3">
    <source>
        <dbReference type="Proteomes" id="UP000235145"/>
    </source>
</evidence>
<organism evidence="2 3">
    <name type="scientific">Lactuca sativa</name>
    <name type="common">Garden lettuce</name>
    <dbReference type="NCBI Taxonomy" id="4236"/>
    <lineage>
        <taxon>Eukaryota</taxon>
        <taxon>Viridiplantae</taxon>
        <taxon>Streptophyta</taxon>
        <taxon>Embryophyta</taxon>
        <taxon>Tracheophyta</taxon>
        <taxon>Spermatophyta</taxon>
        <taxon>Magnoliopsida</taxon>
        <taxon>eudicotyledons</taxon>
        <taxon>Gunneridae</taxon>
        <taxon>Pentapetalae</taxon>
        <taxon>asterids</taxon>
        <taxon>campanulids</taxon>
        <taxon>Asterales</taxon>
        <taxon>Asteraceae</taxon>
        <taxon>Cichorioideae</taxon>
        <taxon>Cichorieae</taxon>
        <taxon>Lactucinae</taxon>
        <taxon>Lactuca</taxon>
    </lineage>
</organism>